<evidence type="ECO:0000256" key="1">
    <source>
        <dbReference type="ARBA" id="ARBA00023175"/>
    </source>
</evidence>
<dbReference type="EMBL" id="BKCJ010087253">
    <property type="protein sequence ID" value="GEX05768.1"/>
    <property type="molecule type" value="Genomic_DNA"/>
</dbReference>
<dbReference type="GO" id="GO:0003777">
    <property type="term" value="F:microtubule motor activity"/>
    <property type="evidence" value="ECO:0007669"/>
    <property type="project" value="InterPro"/>
</dbReference>
<dbReference type="GO" id="GO:0015630">
    <property type="term" value="C:microtubule cytoskeleton"/>
    <property type="evidence" value="ECO:0007669"/>
    <property type="project" value="TreeGrafter"/>
</dbReference>
<sequence length="92" mass="9916">GQAKTLIFIHVSPDPDTVGETVTTLNFAERVSTVELGAGKSNNGAEDLKKLKEQVTFLKALKQKSIGSRELVDIVKSRVGYSGSEVGRRRAS</sequence>
<evidence type="ECO:0000256" key="2">
    <source>
        <dbReference type="PROSITE-ProRule" id="PRU00283"/>
    </source>
</evidence>
<feature type="non-terminal residue" evidence="4">
    <location>
        <position position="1"/>
    </location>
</feature>
<proteinExistence type="inferred from homology"/>
<reference evidence="4" key="1">
    <citation type="journal article" date="2019" name="Sci. Rep.">
        <title>Draft genome of Tanacetum cinerariifolium, the natural source of mosquito coil.</title>
        <authorList>
            <person name="Yamashiro T."/>
            <person name="Shiraishi A."/>
            <person name="Satake H."/>
            <person name="Nakayama K."/>
        </authorList>
    </citation>
    <scope>NUCLEOTIDE SEQUENCE</scope>
</reference>
<keyword evidence="1" id="KW-0505">Motor protein</keyword>
<feature type="domain" description="Kinesin motor" evidence="3">
    <location>
        <begin position="1"/>
        <end position="34"/>
    </location>
</feature>
<gene>
    <name evidence="4" type="ORF">Tci_277743</name>
</gene>
<name>A0A699GZS9_TANCI</name>
<protein>
    <submittedName>
        <fullName evidence="4">Kinesin-like protein KIN-14Q</fullName>
    </submittedName>
</protein>
<dbReference type="AlphaFoldDB" id="A0A699GZS9"/>
<comment type="caution">
    <text evidence="2">Lacks conserved residue(s) required for the propagation of feature annotation.</text>
</comment>
<accession>A0A699GZS9</accession>
<dbReference type="GO" id="GO:0008017">
    <property type="term" value="F:microtubule binding"/>
    <property type="evidence" value="ECO:0007669"/>
    <property type="project" value="InterPro"/>
</dbReference>
<organism evidence="4">
    <name type="scientific">Tanacetum cinerariifolium</name>
    <name type="common">Dalmatian daisy</name>
    <name type="synonym">Chrysanthemum cinerariifolium</name>
    <dbReference type="NCBI Taxonomy" id="118510"/>
    <lineage>
        <taxon>Eukaryota</taxon>
        <taxon>Viridiplantae</taxon>
        <taxon>Streptophyta</taxon>
        <taxon>Embryophyta</taxon>
        <taxon>Tracheophyta</taxon>
        <taxon>Spermatophyta</taxon>
        <taxon>Magnoliopsida</taxon>
        <taxon>eudicotyledons</taxon>
        <taxon>Gunneridae</taxon>
        <taxon>Pentapetalae</taxon>
        <taxon>asterids</taxon>
        <taxon>campanulids</taxon>
        <taxon>Asterales</taxon>
        <taxon>Asteraceae</taxon>
        <taxon>Asteroideae</taxon>
        <taxon>Anthemideae</taxon>
        <taxon>Anthemidinae</taxon>
        <taxon>Tanacetum</taxon>
    </lineage>
</organism>
<dbReference type="InterPro" id="IPR027417">
    <property type="entry name" value="P-loop_NTPase"/>
</dbReference>
<dbReference type="PANTHER" id="PTHR47972:SF42">
    <property type="entry name" value="CALPONIN-LIKE DOMAIN-CONTAINING PROTEIN-RELATED"/>
    <property type="match status" value="1"/>
</dbReference>
<dbReference type="InterPro" id="IPR001752">
    <property type="entry name" value="Kinesin_motor_dom"/>
</dbReference>
<comment type="caution">
    <text evidence="4">The sequence shown here is derived from an EMBL/GenBank/DDBJ whole genome shotgun (WGS) entry which is preliminary data.</text>
</comment>
<dbReference type="InterPro" id="IPR027640">
    <property type="entry name" value="Kinesin-like_fam"/>
</dbReference>
<dbReference type="PROSITE" id="PS50067">
    <property type="entry name" value="KINESIN_MOTOR_2"/>
    <property type="match status" value="1"/>
</dbReference>
<dbReference type="SUPFAM" id="SSF52540">
    <property type="entry name" value="P-loop containing nucleoside triphosphate hydrolases"/>
    <property type="match status" value="1"/>
</dbReference>
<dbReference type="PANTHER" id="PTHR47972">
    <property type="entry name" value="KINESIN-LIKE PROTEIN KLP-3"/>
    <property type="match status" value="1"/>
</dbReference>
<dbReference type="GO" id="GO:0005524">
    <property type="term" value="F:ATP binding"/>
    <property type="evidence" value="ECO:0007669"/>
    <property type="project" value="InterPro"/>
</dbReference>
<evidence type="ECO:0000313" key="4">
    <source>
        <dbReference type="EMBL" id="GEX05768.1"/>
    </source>
</evidence>
<dbReference type="Gene3D" id="3.40.850.10">
    <property type="entry name" value="Kinesin motor domain"/>
    <property type="match status" value="1"/>
</dbReference>
<comment type="similarity">
    <text evidence="2">Belongs to the TRAFAC class myosin-kinesin ATPase superfamily. Kinesin family.</text>
</comment>
<dbReference type="InterPro" id="IPR036961">
    <property type="entry name" value="Kinesin_motor_dom_sf"/>
</dbReference>
<dbReference type="GO" id="GO:0007018">
    <property type="term" value="P:microtubule-based movement"/>
    <property type="evidence" value="ECO:0007669"/>
    <property type="project" value="InterPro"/>
</dbReference>
<evidence type="ECO:0000259" key="3">
    <source>
        <dbReference type="PROSITE" id="PS50067"/>
    </source>
</evidence>